<keyword evidence="2" id="KW-0201">Cytochrome c-type biogenesis</keyword>
<gene>
    <name evidence="7" type="ORF">VIBC2010_14224</name>
</gene>
<feature type="domain" description="Thioredoxin" evidence="6">
    <location>
        <begin position="6"/>
        <end position="152"/>
    </location>
</feature>
<protein>
    <recommendedName>
        <fullName evidence="6">Thioredoxin domain-containing protein</fullName>
    </recommendedName>
</protein>
<evidence type="ECO:0000256" key="3">
    <source>
        <dbReference type="ARBA" id="ARBA00023157"/>
    </source>
</evidence>
<dbReference type="CDD" id="cd02966">
    <property type="entry name" value="TlpA_like_family"/>
    <property type="match status" value="1"/>
</dbReference>
<dbReference type="InterPro" id="IPR017937">
    <property type="entry name" value="Thioredoxin_CS"/>
</dbReference>
<dbReference type="GO" id="GO:0015036">
    <property type="term" value="F:disulfide oxidoreductase activity"/>
    <property type="evidence" value="ECO:0007669"/>
    <property type="project" value="UniProtKB-ARBA"/>
</dbReference>
<dbReference type="Pfam" id="PF00578">
    <property type="entry name" value="AhpC-TSA"/>
    <property type="match status" value="1"/>
</dbReference>
<keyword evidence="4" id="KW-0676">Redox-active center</keyword>
<comment type="subcellular location">
    <subcellularLocation>
        <location evidence="1">Cell envelope</location>
    </subcellularLocation>
</comment>
<evidence type="ECO:0000313" key="8">
    <source>
        <dbReference type="Proteomes" id="UP000002943"/>
    </source>
</evidence>
<dbReference type="InterPro" id="IPR000866">
    <property type="entry name" value="AhpC/TSA"/>
</dbReference>
<evidence type="ECO:0000256" key="4">
    <source>
        <dbReference type="ARBA" id="ARBA00023284"/>
    </source>
</evidence>
<evidence type="ECO:0000256" key="1">
    <source>
        <dbReference type="ARBA" id="ARBA00004196"/>
    </source>
</evidence>
<dbReference type="InterPro" id="IPR050553">
    <property type="entry name" value="Thioredoxin_ResA/DsbE_sf"/>
</dbReference>
<dbReference type="GO" id="GO:0030313">
    <property type="term" value="C:cell envelope"/>
    <property type="evidence" value="ECO:0007669"/>
    <property type="project" value="UniProtKB-SubCell"/>
</dbReference>
<dbReference type="GO" id="GO:0016209">
    <property type="term" value="F:antioxidant activity"/>
    <property type="evidence" value="ECO:0007669"/>
    <property type="project" value="InterPro"/>
</dbReference>
<dbReference type="PROSITE" id="PS00194">
    <property type="entry name" value="THIOREDOXIN_1"/>
    <property type="match status" value="1"/>
</dbReference>
<dbReference type="Gene3D" id="3.40.30.10">
    <property type="entry name" value="Glutaredoxin"/>
    <property type="match status" value="1"/>
</dbReference>
<dbReference type="PANTHER" id="PTHR42852">
    <property type="entry name" value="THIOL:DISULFIDE INTERCHANGE PROTEIN DSBE"/>
    <property type="match status" value="1"/>
</dbReference>
<sequence length="154" mass="17041">MFKKWVVILALLMSLPALAFKEGDRLTDTASAGLSLDPKKLTIVDFFAEWCVSCRHELPEVNSLYQTLDSTGVTVVGVDVDEDVEVGLAFQKELGLKFPVVNDPQQSLVNEFTPIGMPALYYIYQGQILKVRFGAINNISKVITEDLAEMGVEL</sequence>
<keyword evidence="3" id="KW-1015">Disulfide bond</keyword>
<dbReference type="PANTHER" id="PTHR42852:SF6">
    <property type="entry name" value="THIOL:DISULFIDE INTERCHANGE PROTEIN DSBE"/>
    <property type="match status" value="1"/>
</dbReference>
<proteinExistence type="predicted"/>
<evidence type="ECO:0000256" key="2">
    <source>
        <dbReference type="ARBA" id="ARBA00022748"/>
    </source>
</evidence>
<dbReference type="OrthoDB" id="9796554at2"/>
<feature type="signal peptide" evidence="5">
    <location>
        <begin position="1"/>
        <end position="19"/>
    </location>
</feature>
<dbReference type="EMBL" id="AEIU01000081">
    <property type="protein sequence ID" value="EFP96046.1"/>
    <property type="molecule type" value="Genomic_DNA"/>
</dbReference>
<organism evidence="7 8">
    <name type="scientific">Vibrio caribbeanicus ATCC BAA-2122</name>
    <dbReference type="NCBI Taxonomy" id="796620"/>
    <lineage>
        <taxon>Bacteria</taxon>
        <taxon>Pseudomonadati</taxon>
        <taxon>Pseudomonadota</taxon>
        <taxon>Gammaproteobacteria</taxon>
        <taxon>Vibrionales</taxon>
        <taxon>Vibrionaceae</taxon>
        <taxon>Vibrio</taxon>
    </lineage>
</organism>
<keyword evidence="5" id="KW-0732">Signal</keyword>
<accession>E3BLG4</accession>
<keyword evidence="8" id="KW-1185">Reference proteome</keyword>
<dbReference type="InterPro" id="IPR036249">
    <property type="entry name" value="Thioredoxin-like_sf"/>
</dbReference>
<dbReference type="AlphaFoldDB" id="E3BLG4"/>
<dbReference type="STRING" id="796620.VIBC2010_14224"/>
<dbReference type="SUPFAM" id="SSF52833">
    <property type="entry name" value="Thioredoxin-like"/>
    <property type="match status" value="1"/>
</dbReference>
<dbReference type="InterPro" id="IPR013766">
    <property type="entry name" value="Thioredoxin_domain"/>
</dbReference>
<dbReference type="Proteomes" id="UP000002943">
    <property type="component" value="Unassembled WGS sequence"/>
</dbReference>
<evidence type="ECO:0000313" key="7">
    <source>
        <dbReference type="EMBL" id="EFP96046.1"/>
    </source>
</evidence>
<dbReference type="eggNOG" id="COG0526">
    <property type="taxonomic scope" value="Bacteria"/>
</dbReference>
<name>E3BLG4_9VIBR</name>
<dbReference type="PROSITE" id="PS51352">
    <property type="entry name" value="THIOREDOXIN_2"/>
    <property type="match status" value="1"/>
</dbReference>
<evidence type="ECO:0000256" key="5">
    <source>
        <dbReference type="SAM" id="SignalP"/>
    </source>
</evidence>
<reference evidence="7 8" key="1">
    <citation type="journal article" date="2012" name="Int. J. Syst. Evol. Microbiol.">
        <title>Vibrio caribbeanicus sp. nov., isolated from the marine sponge Scleritoderma cyanea.</title>
        <authorList>
            <person name="Hoffmann M."/>
            <person name="Monday S.R."/>
            <person name="Allard M.W."/>
            <person name="Strain E.A."/>
            <person name="Whittaker P."/>
            <person name="Naum M."/>
            <person name="McCarthy P.J."/>
            <person name="Lopez J.V."/>
            <person name="Fischer M."/>
            <person name="Brown E.W."/>
        </authorList>
    </citation>
    <scope>NUCLEOTIDE SEQUENCE [LARGE SCALE GENOMIC DNA]</scope>
    <source>
        <strain evidence="7 8">ATCC BAA-2122</strain>
    </source>
</reference>
<dbReference type="GO" id="GO:0017004">
    <property type="term" value="P:cytochrome complex assembly"/>
    <property type="evidence" value="ECO:0007669"/>
    <property type="project" value="UniProtKB-KW"/>
</dbReference>
<dbReference type="RefSeq" id="WP_009601908.1">
    <property type="nucleotide sequence ID" value="NZ_AEIU01000081.1"/>
</dbReference>
<comment type="caution">
    <text evidence="7">The sequence shown here is derived from an EMBL/GenBank/DDBJ whole genome shotgun (WGS) entry which is preliminary data.</text>
</comment>
<feature type="chain" id="PRO_5003167192" description="Thioredoxin domain-containing protein" evidence="5">
    <location>
        <begin position="20"/>
        <end position="154"/>
    </location>
</feature>
<evidence type="ECO:0000259" key="6">
    <source>
        <dbReference type="PROSITE" id="PS51352"/>
    </source>
</evidence>